<gene>
    <name evidence="4" type="primary">LOC100215415</name>
</gene>
<evidence type="ECO:0000313" key="3">
    <source>
        <dbReference type="Proteomes" id="UP001652625"/>
    </source>
</evidence>
<proteinExistence type="inferred from homology"/>
<dbReference type="CDD" id="cd05272">
    <property type="entry name" value="TDH_SDR_e"/>
    <property type="match status" value="1"/>
</dbReference>
<dbReference type="RefSeq" id="XP_065667391.1">
    <property type="nucleotide sequence ID" value="XM_065811319.1"/>
</dbReference>
<dbReference type="Gene3D" id="3.40.50.720">
    <property type="entry name" value="NAD(P)-binding Rossmann-like Domain"/>
    <property type="match status" value="1"/>
</dbReference>
<evidence type="ECO:0000256" key="1">
    <source>
        <dbReference type="ARBA" id="ARBA00007637"/>
    </source>
</evidence>
<sequence>MLRTLLHTKISCKQSFSTKANESHKVLITGSLGQLGAGIARKLRSKLGNQNVVMSDVVKAPENVLSSGPFIYADILDYKNLQAIVVNHQIDTIVHLSALLSAIGEQNLSEALKINIYGFHNIIEICRRYRLKLFCPSTIGAFGVDSPRNPTPNITVQRPRTIYGVSKVHMELMGEYYYHRFGLDFRSARFPGVISAFTQPGGGTTDYAAHIYHSALKTGSFVCNLRSDTRLPMMYLPDVIKAVDLILAAPEEQLKVRTYNITAMSFTPEEIAESIRHFIPSFTITYNIDESRQKIADGWPQQLDDSDARNDWKWKHDFNLYDMSKDMLSLLGPKYGKNII</sequence>
<dbReference type="GeneID" id="100215415"/>
<dbReference type="PANTHER" id="PTHR42687:SF1">
    <property type="entry name" value="L-THREONINE 3-DEHYDROGENASE, MITOCHONDRIAL"/>
    <property type="match status" value="1"/>
</dbReference>
<keyword evidence="3" id="KW-1185">Reference proteome</keyword>
<name>A0ABM4CZJ0_HYDVU</name>
<dbReference type="InterPro" id="IPR001509">
    <property type="entry name" value="Epimerase_deHydtase"/>
</dbReference>
<organism evidence="3 4">
    <name type="scientific">Hydra vulgaris</name>
    <name type="common">Hydra</name>
    <name type="synonym">Hydra attenuata</name>
    <dbReference type="NCBI Taxonomy" id="6087"/>
    <lineage>
        <taxon>Eukaryota</taxon>
        <taxon>Metazoa</taxon>
        <taxon>Cnidaria</taxon>
        <taxon>Hydrozoa</taxon>
        <taxon>Hydroidolina</taxon>
        <taxon>Anthoathecata</taxon>
        <taxon>Aplanulata</taxon>
        <taxon>Hydridae</taxon>
        <taxon>Hydra</taxon>
    </lineage>
</organism>
<reference evidence="4" key="1">
    <citation type="submission" date="2025-08" db="UniProtKB">
        <authorList>
            <consortium name="RefSeq"/>
        </authorList>
    </citation>
    <scope>IDENTIFICATION</scope>
</reference>
<comment type="similarity">
    <text evidence="1">Belongs to the NAD(P)-dependent epimerase/dehydratase family.</text>
</comment>
<dbReference type="InterPro" id="IPR036291">
    <property type="entry name" value="NAD(P)-bd_dom_sf"/>
</dbReference>
<feature type="domain" description="NAD-dependent epimerase/dehydratase" evidence="2">
    <location>
        <begin position="26"/>
        <end position="261"/>
    </location>
</feature>
<accession>A0ABM4CZJ0</accession>
<protein>
    <submittedName>
        <fullName evidence="4">L-threonine 3-dehydrogenase, mitochondrial isoform X2</fullName>
    </submittedName>
</protein>
<dbReference type="Pfam" id="PF01370">
    <property type="entry name" value="Epimerase"/>
    <property type="match status" value="1"/>
</dbReference>
<dbReference type="SUPFAM" id="SSF51735">
    <property type="entry name" value="NAD(P)-binding Rossmann-fold domains"/>
    <property type="match status" value="1"/>
</dbReference>
<evidence type="ECO:0000313" key="4">
    <source>
        <dbReference type="RefSeq" id="XP_065667391.1"/>
    </source>
</evidence>
<dbReference type="Proteomes" id="UP001652625">
    <property type="component" value="Chromosome 12"/>
</dbReference>
<dbReference type="PANTHER" id="PTHR42687">
    <property type="entry name" value="L-THREONINE 3-DEHYDROGENASE"/>
    <property type="match status" value="1"/>
</dbReference>
<dbReference type="InterPro" id="IPR051225">
    <property type="entry name" value="NAD(P)_epim/dehydratase"/>
</dbReference>
<evidence type="ECO:0000259" key="2">
    <source>
        <dbReference type="Pfam" id="PF01370"/>
    </source>
</evidence>